<proteinExistence type="predicted"/>
<evidence type="ECO:0000313" key="3">
    <source>
        <dbReference type="Proteomes" id="UP000886998"/>
    </source>
</evidence>
<dbReference type="OrthoDB" id="10560784at2759"/>
<dbReference type="Proteomes" id="UP000886998">
    <property type="component" value="Unassembled WGS sequence"/>
</dbReference>
<sequence length="108" mass="12505">MLLSQILFYYLIVALKLRGELSEIIRLTRHELLRTNNRTLRESRRPSENSLPENTTQIIGCFLQISLAIFLPSWLRPWDPSYPSTRELTRLVAQGKKPDFSALPPPEA</sequence>
<feature type="chain" id="PRO_5036463764" evidence="1">
    <location>
        <begin position="23"/>
        <end position="108"/>
    </location>
</feature>
<reference evidence="2" key="1">
    <citation type="submission" date="2020-08" db="EMBL/GenBank/DDBJ databases">
        <title>Multicomponent nature underlies the extraordinary mechanical properties of spider dragline silk.</title>
        <authorList>
            <person name="Kono N."/>
            <person name="Nakamura H."/>
            <person name="Mori M."/>
            <person name="Yoshida Y."/>
            <person name="Ohtoshi R."/>
            <person name="Malay A.D."/>
            <person name="Moran D.A.P."/>
            <person name="Tomita M."/>
            <person name="Numata K."/>
            <person name="Arakawa K."/>
        </authorList>
    </citation>
    <scope>NUCLEOTIDE SEQUENCE</scope>
</reference>
<keyword evidence="1" id="KW-0732">Signal</keyword>
<dbReference type="AlphaFoldDB" id="A0A8X7CKW0"/>
<accession>A0A8X7CKW0</accession>
<protein>
    <submittedName>
        <fullName evidence="2">Uncharacterized protein</fullName>
    </submittedName>
</protein>
<evidence type="ECO:0000313" key="2">
    <source>
        <dbReference type="EMBL" id="GFY69395.1"/>
    </source>
</evidence>
<feature type="signal peptide" evidence="1">
    <location>
        <begin position="1"/>
        <end position="22"/>
    </location>
</feature>
<keyword evidence="3" id="KW-1185">Reference proteome</keyword>
<dbReference type="EMBL" id="BMAV01017596">
    <property type="protein sequence ID" value="GFY69395.1"/>
    <property type="molecule type" value="Genomic_DNA"/>
</dbReference>
<comment type="caution">
    <text evidence="2">The sequence shown here is derived from an EMBL/GenBank/DDBJ whole genome shotgun (WGS) entry which is preliminary data.</text>
</comment>
<name>A0A8X7CKW0_9ARAC</name>
<gene>
    <name evidence="2" type="ORF">TNIN_62341</name>
</gene>
<evidence type="ECO:0000256" key="1">
    <source>
        <dbReference type="SAM" id="SignalP"/>
    </source>
</evidence>
<organism evidence="2 3">
    <name type="scientific">Trichonephila inaurata madagascariensis</name>
    <dbReference type="NCBI Taxonomy" id="2747483"/>
    <lineage>
        <taxon>Eukaryota</taxon>
        <taxon>Metazoa</taxon>
        <taxon>Ecdysozoa</taxon>
        <taxon>Arthropoda</taxon>
        <taxon>Chelicerata</taxon>
        <taxon>Arachnida</taxon>
        <taxon>Araneae</taxon>
        <taxon>Araneomorphae</taxon>
        <taxon>Entelegynae</taxon>
        <taxon>Araneoidea</taxon>
        <taxon>Nephilidae</taxon>
        <taxon>Trichonephila</taxon>
        <taxon>Trichonephila inaurata</taxon>
    </lineage>
</organism>